<dbReference type="Proteomes" id="UP001304298">
    <property type="component" value="Unassembled WGS sequence"/>
</dbReference>
<evidence type="ECO:0000313" key="2">
    <source>
        <dbReference type="EMBL" id="MEA5365410.1"/>
    </source>
</evidence>
<sequence length="957" mass="105276">MTTRKPAAHWADVLQLRPEVRTSDGSIGELQMSLHKAVYQTVDVPYRKVVYYGDITEPTPNLTGFFARVARRLGTDAEAPALFHLDQGMGGGKSHALVGLHHMATTPKEFFATDIGREVYAESTRGRTKVDLAEAVTVTLTADYFSPGSTSEVFGPAKNLFERFVWALVDGDMDHYRRHVAGGPNKSTLQQALTDAGRPVLILLDELMDYILQLSDVAHIDTMPSEKAFLNALMDACDDVPRVAFVVVMIRSELDERGYPPQAADFRDYVAARLIRNGQTVAVTEAQDFSAIIRRRLFDLPGAKLPFRDLAQRYGAGADTAWRKHVFEKLGVNRGLPGVEDRIGSSYPFHPELMRLVRDEWSQVSGFQRVRSTVAIFAQTALHWSSEHQAGRWAPPLIGVGDIPLTIALEQLLSSGLLLGNDRAIQGYRAVANTDVTSTDGRGGRAVDVDAALRRDGVAVGQPAPAVRMATALLCYSIVGRGQGRRGATKAELLHAIFGPAGQQVPYPAAEEVFNKLTGEAEGLGALEVTTPNNAPARFHLSIRQTLRMYFTAAMAMVPPAARGELVWEQAQALASKGVFDHLVPVDLPANEQQPLTKVFEGIDSASTRLVLLDPRRWTLLNGKDTTSRRDITALLGLGEQPLRVDNAASCVVVCVNTQRREIALKRAAEVLAWREVIAQLTDDTEDELQEARAKEHEVLTKLRRDVERAYQHYAYLVRAGDLHVEYRRFDEESRTALNGGHVWTALIEAGRATQPAGLAADYLAALISDFDRTLTPREIVQAFYKNPAFPLVTSTDEIRRVLHELVTNGWELVDADGDSLAVSSADQIAITSINQTLRRRSAEPEDTTREEATETVRGEEPGGAPPKPPSPPASDPTAYKRYRLRLANRSITSPDARDRAWQLLQELRKVIDPTNRADHQLLSLDLTLVTAEGDQGAIEAKGEALGAQITVENDDF</sequence>
<accession>A0ABU5RIL3</accession>
<comment type="caution">
    <text evidence="2">The sequence shown here is derived from an EMBL/GenBank/DDBJ whole genome shotgun (WGS) entry which is preliminary data.</text>
</comment>
<evidence type="ECO:0000313" key="3">
    <source>
        <dbReference type="Proteomes" id="UP001304298"/>
    </source>
</evidence>
<proteinExistence type="predicted"/>
<keyword evidence="3" id="KW-1185">Reference proteome</keyword>
<name>A0ABU5RIL3_9PSEU</name>
<feature type="compositionally biased region" description="Pro residues" evidence="1">
    <location>
        <begin position="864"/>
        <end position="875"/>
    </location>
</feature>
<reference evidence="2 3" key="1">
    <citation type="submission" date="2023-12" db="EMBL/GenBank/DDBJ databases">
        <title>Amycolatopsis sp. V23-08.</title>
        <authorList>
            <person name="Somphong A."/>
        </authorList>
    </citation>
    <scope>NUCLEOTIDE SEQUENCE [LARGE SCALE GENOMIC DNA]</scope>
    <source>
        <strain evidence="2 3">V23-08</strain>
    </source>
</reference>
<evidence type="ECO:0000256" key="1">
    <source>
        <dbReference type="SAM" id="MobiDB-lite"/>
    </source>
</evidence>
<organism evidence="2 3">
    <name type="scientific">Amycolatopsis heterodermiae</name>
    <dbReference type="NCBI Taxonomy" id="3110235"/>
    <lineage>
        <taxon>Bacteria</taxon>
        <taxon>Bacillati</taxon>
        <taxon>Actinomycetota</taxon>
        <taxon>Actinomycetes</taxon>
        <taxon>Pseudonocardiales</taxon>
        <taxon>Pseudonocardiaceae</taxon>
        <taxon>Amycolatopsis</taxon>
    </lineage>
</organism>
<gene>
    <name evidence="2" type="ORF">VA596_38190</name>
</gene>
<dbReference type="InterPro" id="IPR007555">
    <property type="entry name" value="DUF499"/>
</dbReference>
<dbReference type="EMBL" id="JAYFSI010000012">
    <property type="protein sequence ID" value="MEA5365410.1"/>
    <property type="molecule type" value="Genomic_DNA"/>
</dbReference>
<dbReference type="Pfam" id="PF04465">
    <property type="entry name" value="DUF499"/>
    <property type="match status" value="1"/>
</dbReference>
<dbReference type="RefSeq" id="WP_323333911.1">
    <property type="nucleotide sequence ID" value="NZ_JAYFSI010000012.1"/>
</dbReference>
<feature type="region of interest" description="Disordered" evidence="1">
    <location>
        <begin position="838"/>
        <end position="878"/>
    </location>
</feature>
<feature type="compositionally biased region" description="Basic and acidic residues" evidence="1">
    <location>
        <begin position="841"/>
        <end position="861"/>
    </location>
</feature>
<protein>
    <submittedName>
        <fullName evidence="2">DUF499 domain-containing protein</fullName>
    </submittedName>
</protein>